<sequence length="311" mass="34927">MSMWNYRVKCHVLAYVESFVALLAFGISEERFNVVVHHSGTLLNDIPFEYVGGEMTYWSVDPNKWSYFEVVDAIKELRYIKVTDIFYCVENILHKLVEERGAMNMVNAAKYFGEVHLFVVHGVDDEPEVVENEVSEQVLLLCHGSLDSGEDSHVGGDGDEVEVQGVDEVEVQGLDEVKGLDEVEVYGLDDEVEREEEKEADDMEEQHVHVEEEVHVEDFTSSVSDDVGEVHGDEGQGHEGQRDVDEGEGDEGLVDEGLVDVDINVDEVLLDDIEGAVSVKVNENEEIESEDADDIAHSQKNPYDKGLYDNE</sequence>
<dbReference type="Proteomes" id="UP000053144">
    <property type="component" value="Unassembled WGS sequence"/>
</dbReference>
<evidence type="ECO:0000259" key="2">
    <source>
        <dbReference type="Pfam" id="PF26130"/>
    </source>
</evidence>
<feature type="domain" description="PB1-like" evidence="2">
    <location>
        <begin position="29"/>
        <end position="121"/>
    </location>
</feature>
<evidence type="ECO:0000256" key="1">
    <source>
        <dbReference type="SAM" id="MobiDB-lite"/>
    </source>
</evidence>
<name>A0A0L9TCX4_PHAAN</name>
<gene>
    <name evidence="3" type="ORF">LR48_Vigan538s001500</name>
</gene>
<dbReference type="AlphaFoldDB" id="A0A0L9TCX4"/>
<organism evidence="3 4">
    <name type="scientific">Phaseolus angularis</name>
    <name type="common">Azuki bean</name>
    <name type="synonym">Vigna angularis</name>
    <dbReference type="NCBI Taxonomy" id="3914"/>
    <lineage>
        <taxon>Eukaryota</taxon>
        <taxon>Viridiplantae</taxon>
        <taxon>Streptophyta</taxon>
        <taxon>Embryophyta</taxon>
        <taxon>Tracheophyta</taxon>
        <taxon>Spermatophyta</taxon>
        <taxon>Magnoliopsida</taxon>
        <taxon>eudicotyledons</taxon>
        <taxon>Gunneridae</taxon>
        <taxon>Pentapetalae</taxon>
        <taxon>rosids</taxon>
        <taxon>fabids</taxon>
        <taxon>Fabales</taxon>
        <taxon>Fabaceae</taxon>
        <taxon>Papilionoideae</taxon>
        <taxon>50 kb inversion clade</taxon>
        <taxon>NPAAA clade</taxon>
        <taxon>indigoferoid/millettioid clade</taxon>
        <taxon>Phaseoleae</taxon>
        <taxon>Vigna</taxon>
    </lineage>
</organism>
<reference evidence="4" key="1">
    <citation type="journal article" date="2015" name="Proc. Natl. Acad. Sci. U.S.A.">
        <title>Genome sequencing of adzuki bean (Vigna angularis) provides insight into high starch and low fat accumulation and domestication.</title>
        <authorList>
            <person name="Yang K."/>
            <person name="Tian Z."/>
            <person name="Chen C."/>
            <person name="Luo L."/>
            <person name="Zhao B."/>
            <person name="Wang Z."/>
            <person name="Yu L."/>
            <person name="Li Y."/>
            <person name="Sun Y."/>
            <person name="Li W."/>
            <person name="Chen Y."/>
            <person name="Li Y."/>
            <person name="Zhang Y."/>
            <person name="Ai D."/>
            <person name="Zhao J."/>
            <person name="Shang C."/>
            <person name="Ma Y."/>
            <person name="Wu B."/>
            <person name="Wang M."/>
            <person name="Gao L."/>
            <person name="Sun D."/>
            <person name="Zhang P."/>
            <person name="Guo F."/>
            <person name="Wang W."/>
            <person name="Li Y."/>
            <person name="Wang J."/>
            <person name="Varshney R.K."/>
            <person name="Wang J."/>
            <person name="Ling H.Q."/>
            <person name="Wan P."/>
        </authorList>
    </citation>
    <scope>NUCLEOTIDE SEQUENCE</scope>
    <source>
        <strain evidence="4">cv. Jingnong 6</strain>
    </source>
</reference>
<accession>A0A0L9TCX4</accession>
<feature type="compositionally biased region" description="Acidic residues" evidence="1">
    <location>
        <begin position="284"/>
        <end position="293"/>
    </location>
</feature>
<proteinExistence type="predicted"/>
<feature type="region of interest" description="Disordered" evidence="1">
    <location>
        <begin position="281"/>
        <end position="311"/>
    </location>
</feature>
<dbReference type="InterPro" id="IPR058594">
    <property type="entry name" value="PB1-like_dom_pln"/>
</dbReference>
<dbReference type="Pfam" id="PF26130">
    <property type="entry name" value="PB1-like"/>
    <property type="match status" value="1"/>
</dbReference>
<protein>
    <recommendedName>
        <fullName evidence="2">PB1-like domain-containing protein</fullName>
    </recommendedName>
</protein>
<feature type="compositionally biased region" description="Acidic residues" evidence="1">
    <location>
        <begin position="245"/>
        <end position="258"/>
    </location>
</feature>
<evidence type="ECO:0000313" key="3">
    <source>
        <dbReference type="EMBL" id="KOM28377.1"/>
    </source>
</evidence>
<evidence type="ECO:0000313" key="4">
    <source>
        <dbReference type="Proteomes" id="UP000053144"/>
    </source>
</evidence>
<dbReference type="Gramene" id="KOM28377">
    <property type="protein sequence ID" value="KOM28377"/>
    <property type="gene ID" value="LR48_Vigan538s001500"/>
</dbReference>
<dbReference type="EMBL" id="KQ258432">
    <property type="protein sequence ID" value="KOM28377.1"/>
    <property type="molecule type" value="Genomic_DNA"/>
</dbReference>
<feature type="compositionally biased region" description="Basic and acidic residues" evidence="1">
    <location>
        <begin position="228"/>
        <end position="244"/>
    </location>
</feature>
<feature type="compositionally biased region" description="Basic and acidic residues" evidence="1">
    <location>
        <begin position="294"/>
        <end position="311"/>
    </location>
</feature>
<feature type="region of interest" description="Disordered" evidence="1">
    <location>
        <begin position="221"/>
        <end position="258"/>
    </location>
</feature>